<sequence length="276" mass="28950">MMTLALGPSWMDPDHLINQFGIYGLLLVVFAESGLLIGFFLPGDSLLFTTGLLITTGQLHFPLWAVCALVSLAAVLGDQAGYLFGKKVGPALFNRPDSRLFKQENVAKAHEFFAKHGPKSLVLARFVPVVRTFTPIIAGVSGMRYRPFLLFNVIGGVLWGSGVTLLGAWLGRHAFVRDNIEAMLVLVVLVSVVPIGIEFLRARSKAKREAGEGAEAEGDRGPGPAGPGPAGPGAAGPGPVGAGRAPSGATASAYVQARPGQPPRPSAGSRGRHAKR</sequence>
<comment type="caution">
    <text evidence="10">The sequence shown here is derived from an EMBL/GenBank/DDBJ whole genome shotgun (WGS) entry which is preliminary data.</text>
</comment>
<comment type="subcellular location">
    <subcellularLocation>
        <location evidence="1 7">Cell membrane</location>
        <topology evidence="1 7">Multi-pass membrane protein</topology>
    </subcellularLocation>
</comment>
<evidence type="ECO:0000313" key="11">
    <source>
        <dbReference type="Proteomes" id="UP000603708"/>
    </source>
</evidence>
<keyword evidence="3 7" id="KW-1003">Cell membrane</keyword>
<keyword evidence="11" id="KW-1185">Reference proteome</keyword>
<keyword evidence="6 7" id="KW-0472">Membrane</keyword>
<evidence type="ECO:0000256" key="8">
    <source>
        <dbReference type="SAM" id="MobiDB-lite"/>
    </source>
</evidence>
<dbReference type="AlphaFoldDB" id="A0A919GK00"/>
<dbReference type="InterPro" id="IPR032816">
    <property type="entry name" value="VTT_dom"/>
</dbReference>
<feature type="compositionally biased region" description="Gly residues" evidence="8">
    <location>
        <begin position="231"/>
        <end position="241"/>
    </location>
</feature>
<comment type="similarity">
    <text evidence="2 7">Belongs to the DedA family.</text>
</comment>
<evidence type="ECO:0000256" key="4">
    <source>
        <dbReference type="ARBA" id="ARBA00022692"/>
    </source>
</evidence>
<dbReference type="Pfam" id="PF09335">
    <property type="entry name" value="VTT_dom"/>
    <property type="match status" value="1"/>
</dbReference>
<evidence type="ECO:0000256" key="6">
    <source>
        <dbReference type="ARBA" id="ARBA00023136"/>
    </source>
</evidence>
<feature type="transmembrane region" description="Helical" evidence="7">
    <location>
        <begin position="182"/>
        <end position="200"/>
    </location>
</feature>
<feature type="transmembrane region" description="Helical" evidence="7">
    <location>
        <begin position="148"/>
        <end position="170"/>
    </location>
</feature>
<proteinExistence type="inferred from homology"/>
<dbReference type="Proteomes" id="UP000603708">
    <property type="component" value="Unassembled WGS sequence"/>
</dbReference>
<evidence type="ECO:0000256" key="3">
    <source>
        <dbReference type="ARBA" id="ARBA00022475"/>
    </source>
</evidence>
<evidence type="ECO:0000256" key="7">
    <source>
        <dbReference type="RuleBase" id="RU367016"/>
    </source>
</evidence>
<gene>
    <name evidence="10" type="ORF">GCM10018793_53340</name>
</gene>
<keyword evidence="4 7" id="KW-0812">Transmembrane</keyword>
<protein>
    <recommendedName>
        <fullName evidence="9">VTT domain-containing protein</fullName>
    </recommendedName>
</protein>
<dbReference type="PANTHER" id="PTHR30353:SF0">
    <property type="entry name" value="TRANSMEMBRANE PROTEIN"/>
    <property type="match status" value="1"/>
</dbReference>
<name>A0A919GK00_9ACTN</name>
<feature type="region of interest" description="Disordered" evidence="8">
    <location>
        <begin position="210"/>
        <end position="276"/>
    </location>
</feature>
<dbReference type="GO" id="GO:0005886">
    <property type="term" value="C:plasma membrane"/>
    <property type="evidence" value="ECO:0007669"/>
    <property type="project" value="UniProtKB-SubCell"/>
</dbReference>
<feature type="transmembrane region" description="Helical" evidence="7">
    <location>
        <begin position="61"/>
        <end position="85"/>
    </location>
</feature>
<keyword evidence="5 7" id="KW-1133">Transmembrane helix</keyword>
<dbReference type="PANTHER" id="PTHR30353">
    <property type="entry name" value="INNER MEMBRANE PROTEIN DEDA-RELATED"/>
    <property type="match status" value="1"/>
</dbReference>
<reference evidence="10" key="1">
    <citation type="journal article" date="2014" name="Int. J. Syst. Evol. Microbiol.">
        <title>Complete genome sequence of Corynebacterium casei LMG S-19264T (=DSM 44701T), isolated from a smear-ripened cheese.</title>
        <authorList>
            <consortium name="US DOE Joint Genome Institute (JGI-PGF)"/>
            <person name="Walter F."/>
            <person name="Albersmeier A."/>
            <person name="Kalinowski J."/>
            <person name="Ruckert C."/>
        </authorList>
    </citation>
    <scope>NUCLEOTIDE SEQUENCE</scope>
    <source>
        <strain evidence="10">JCM 5069</strain>
    </source>
</reference>
<evidence type="ECO:0000259" key="9">
    <source>
        <dbReference type="Pfam" id="PF09335"/>
    </source>
</evidence>
<evidence type="ECO:0000256" key="2">
    <source>
        <dbReference type="ARBA" id="ARBA00010792"/>
    </source>
</evidence>
<reference evidence="10" key="2">
    <citation type="submission" date="2020-09" db="EMBL/GenBank/DDBJ databases">
        <authorList>
            <person name="Sun Q."/>
            <person name="Ohkuma M."/>
        </authorList>
    </citation>
    <scope>NUCLEOTIDE SEQUENCE</scope>
    <source>
        <strain evidence="10">JCM 5069</strain>
    </source>
</reference>
<evidence type="ECO:0000256" key="5">
    <source>
        <dbReference type="ARBA" id="ARBA00022989"/>
    </source>
</evidence>
<feature type="domain" description="VTT" evidence="9">
    <location>
        <begin position="42"/>
        <end position="167"/>
    </location>
</feature>
<feature type="transmembrane region" description="Helical" evidence="7">
    <location>
        <begin position="20"/>
        <end position="41"/>
    </location>
</feature>
<accession>A0A919GK00</accession>
<organism evidence="10 11">
    <name type="scientific">Streptomyces sulfonofaciens</name>
    <dbReference type="NCBI Taxonomy" id="68272"/>
    <lineage>
        <taxon>Bacteria</taxon>
        <taxon>Bacillati</taxon>
        <taxon>Actinomycetota</taxon>
        <taxon>Actinomycetes</taxon>
        <taxon>Kitasatosporales</taxon>
        <taxon>Streptomycetaceae</taxon>
        <taxon>Streptomyces</taxon>
    </lineage>
</organism>
<dbReference type="InterPro" id="IPR032818">
    <property type="entry name" value="DedA-like"/>
</dbReference>
<evidence type="ECO:0000313" key="10">
    <source>
        <dbReference type="EMBL" id="GHH85398.1"/>
    </source>
</evidence>
<dbReference type="EMBL" id="BNCD01000018">
    <property type="protein sequence ID" value="GHH85398.1"/>
    <property type="molecule type" value="Genomic_DNA"/>
</dbReference>
<evidence type="ECO:0000256" key="1">
    <source>
        <dbReference type="ARBA" id="ARBA00004651"/>
    </source>
</evidence>